<evidence type="ECO:0000313" key="2">
    <source>
        <dbReference type="Proteomes" id="UP000030634"/>
    </source>
</evidence>
<gene>
    <name evidence="1" type="ORF">QR90_08170</name>
</gene>
<accession>A0A0A7KG21</accession>
<dbReference type="RefSeq" id="WP_039683748.1">
    <property type="nucleotide sequence ID" value="NZ_CP010028.1"/>
</dbReference>
<reference evidence="2" key="1">
    <citation type="submission" date="2014-11" db="EMBL/GenBank/DDBJ databases">
        <title>Hymenobacter sp. DG25B genome submission.</title>
        <authorList>
            <person name="Jung H.-Y."/>
            <person name="Kim M.K."/>
            <person name="Srinivasan S."/>
            <person name="Lim S."/>
        </authorList>
    </citation>
    <scope>NUCLEOTIDE SEQUENCE [LARGE SCALE GENOMIC DNA]</scope>
    <source>
        <strain evidence="2">DY59</strain>
    </source>
</reference>
<evidence type="ECO:0000313" key="1">
    <source>
        <dbReference type="EMBL" id="AIZ45096.1"/>
    </source>
</evidence>
<proteinExistence type="predicted"/>
<organism evidence="1 2">
    <name type="scientific">Deinococcus radiopugnans</name>
    <dbReference type="NCBI Taxonomy" id="57497"/>
    <lineage>
        <taxon>Bacteria</taxon>
        <taxon>Thermotogati</taxon>
        <taxon>Deinococcota</taxon>
        <taxon>Deinococci</taxon>
        <taxon>Deinococcales</taxon>
        <taxon>Deinococcaceae</taxon>
        <taxon>Deinococcus</taxon>
    </lineage>
</organism>
<protein>
    <submittedName>
        <fullName evidence="1">Uncharacterized protein</fullName>
    </submittedName>
</protein>
<dbReference type="HOGENOM" id="CLU_1841826_0_0_0"/>
<dbReference type="AlphaFoldDB" id="A0A0A7KG21"/>
<dbReference type="KEGG" id="dsw:QR90_08170"/>
<sequence>MNTPTPQQALTEFLSCWQKRDYSSMSRLLPAHGTPPKKQTVKATRELYGPQKLTGFNLLAARDTDPAATNLDVELHYREAGELEVKRWRFRMVYVNDAGQPIPRNQPLGSWKPYITRVLPDPPALRA</sequence>
<dbReference type="EMBL" id="CP010028">
    <property type="protein sequence ID" value="AIZ45096.1"/>
    <property type="molecule type" value="Genomic_DNA"/>
</dbReference>
<dbReference type="Proteomes" id="UP000030634">
    <property type="component" value="Chromosome"/>
</dbReference>
<name>A0A0A7KG21_9DEIO</name>